<evidence type="ECO:0000256" key="6">
    <source>
        <dbReference type="RuleBase" id="RU367125"/>
    </source>
</evidence>
<evidence type="ECO:0000256" key="1">
    <source>
        <dbReference type="ARBA" id="ARBA00004613"/>
    </source>
</evidence>
<reference evidence="7" key="1">
    <citation type="journal article" date="2014" name="PLoS ONE">
        <title>Diversity of conotoxin gene superfamilies in the venomous snail, Conus victoriae.</title>
        <authorList>
            <person name="Robinson S.D."/>
            <person name="Safavi-Hemami H."/>
            <person name="McIntosh L.D."/>
            <person name="Purcell A.W."/>
            <person name="Norton R.S."/>
            <person name="Papenfuss A.T."/>
        </authorList>
    </citation>
    <scope>NUCLEOTIDE SEQUENCE</scope>
    <source>
        <tissue evidence="7">Venom gland</tissue>
    </source>
</reference>
<evidence type="ECO:0000256" key="3">
    <source>
        <dbReference type="ARBA" id="ARBA00022656"/>
    </source>
</evidence>
<sequence length="68" mass="8024">MRCLPVFVFLLLLIASTPRVDARRKTKDMPLAPFHENAKRTLHILLNKRDCCLIDEWCCEVDEEFGYK</sequence>
<name>W4VS31_CONVC</name>
<keyword evidence="3 6" id="KW-0800">Toxin</keyword>
<feature type="signal peptide" evidence="6">
    <location>
        <begin position="1"/>
        <end position="22"/>
    </location>
</feature>
<protein>
    <recommendedName>
        <fullName evidence="6">Conotoxin</fullName>
    </recommendedName>
</protein>
<evidence type="ECO:0000313" key="7">
    <source>
        <dbReference type="EMBL" id="JAB84629.1"/>
    </source>
</evidence>
<evidence type="ECO:0000256" key="2">
    <source>
        <dbReference type="ARBA" id="ARBA00022525"/>
    </source>
</evidence>
<dbReference type="AlphaFoldDB" id="W4VS31"/>
<keyword evidence="4 6" id="KW-0732">Signal</keyword>
<dbReference type="EMBL" id="GAIH01000088">
    <property type="protein sequence ID" value="JAB84629.1"/>
    <property type="molecule type" value="mRNA"/>
</dbReference>
<proteinExistence type="evidence at transcript level"/>
<dbReference type="Pfam" id="PF16981">
    <property type="entry name" value="Chi-conotoxin"/>
    <property type="match status" value="1"/>
</dbReference>
<dbReference type="GO" id="GO:0005576">
    <property type="term" value="C:extracellular region"/>
    <property type="evidence" value="ECO:0007669"/>
    <property type="project" value="UniProtKB-SubCell"/>
</dbReference>
<accession>W4VS31</accession>
<evidence type="ECO:0000256" key="4">
    <source>
        <dbReference type="ARBA" id="ARBA00022729"/>
    </source>
</evidence>
<reference evidence="7" key="2">
    <citation type="submission" date="2015-04" db="EMBL/GenBank/DDBJ databases">
        <authorList>
            <person name="Robinson S.D."/>
            <person name="Li Q."/>
            <person name="Bandyopadhyay P.K."/>
            <person name="Gajewiak J."/>
            <person name="Yandell M."/>
            <person name="Papenfuss A.T."/>
            <person name="Purcell A.W."/>
            <person name="Olivera B.M."/>
            <person name="Norton R.S."/>
            <person name="Safavi-Hemami H."/>
        </authorList>
    </citation>
    <scope>NUCLEOTIDE SEQUENCE</scope>
    <source>
        <tissue evidence="7">Venom gland</tissue>
    </source>
</reference>
<dbReference type="InterPro" id="IPR031565">
    <property type="entry name" value="T-conotoxin"/>
</dbReference>
<keyword evidence="5" id="KW-1015">Disulfide bond</keyword>
<comment type="similarity">
    <text evidence="6">Belongs to the conotoxin T superfamily.</text>
</comment>
<evidence type="ECO:0000256" key="5">
    <source>
        <dbReference type="ARBA" id="ARBA00023157"/>
    </source>
</evidence>
<dbReference type="GO" id="GO:0090729">
    <property type="term" value="F:toxin activity"/>
    <property type="evidence" value="ECO:0007669"/>
    <property type="project" value="UniProtKB-UniRule"/>
</dbReference>
<keyword evidence="2 6" id="KW-0964">Secreted</keyword>
<feature type="chain" id="PRO_5028505765" description="Conotoxin" evidence="6">
    <location>
        <begin position="23"/>
        <end position="68"/>
    </location>
</feature>
<comment type="subcellular location">
    <subcellularLocation>
        <location evidence="1 6">Secreted</location>
    </subcellularLocation>
</comment>
<organism evidence="7">
    <name type="scientific">Conus victoriae</name>
    <name type="common">Queen Victoria cone</name>
    <dbReference type="NCBI Taxonomy" id="319920"/>
    <lineage>
        <taxon>Eukaryota</taxon>
        <taxon>Metazoa</taxon>
        <taxon>Spiralia</taxon>
        <taxon>Lophotrochozoa</taxon>
        <taxon>Mollusca</taxon>
        <taxon>Gastropoda</taxon>
        <taxon>Caenogastropoda</taxon>
        <taxon>Neogastropoda</taxon>
        <taxon>Conoidea</taxon>
        <taxon>Conidae</taxon>
        <taxon>Conus</taxon>
        <taxon>Cylinder</taxon>
    </lineage>
</organism>